<reference evidence="3 4" key="1">
    <citation type="submission" date="2023-10" db="EMBL/GenBank/DDBJ databases">
        <title>Development of a sustainable strategy for remediation of hydrocarbon-contaminated territories based on the waste exchange concept.</title>
        <authorList>
            <person name="Krivoruchko A."/>
        </authorList>
    </citation>
    <scope>NUCLEOTIDE SEQUENCE [LARGE SCALE GENOMIC DNA]</scope>
    <source>
        <strain evidence="3 4">IEGM 1236</strain>
    </source>
</reference>
<dbReference type="InterPro" id="IPR013830">
    <property type="entry name" value="SGNH_hydro"/>
</dbReference>
<dbReference type="Gene3D" id="3.40.50.1110">
    <property type="entry name" value="SGNH hydrolase"/>
    <property type="match status" value="1"/>
</dbReference>
<dbReference type="InterPro" id="IPR036514">
    <property type="entry name" value="SGNH_hydro_sf"/>
</dbReference>
<dbReference type="PANTHER" id="PTHR30383">
    <property type="entry name" value="THIOESTERASE 1/PROTEASE 1/LYSOPHOSPHOLIPASE L1"/>
    <property type="match status" value="1"/>
</dbReference>
<name>A0ABU4EMR6_WILMA</name>
<keyword evidence="4" id="KW-1185">Reference proteome</keyword>
<accession>A0ABU4EMR6</accession>
<dbReference type="RefSeq" id="WP_317711992.1">
    <property type="nucleotide sequence ID" value="NZ_JAWLUM010000001.1"/>
</dbReference>
<protein>
    <submittedName>
        <fullName evidence="3">SGNH/GDSL hydrolase family protein</fullName>
    </submittedName>
</protein>
<gene>
    <name evidence="3" type="ORF">R4198_02485</name>
</gene>
<dbReference type="GO" id="GO:0016787">
    <property type="term" value="F:hydrolase activity"/>
    <property type="evidence" value="ECO:0007669"/>
    <property type="project" value="UniProtKB-KW"/>
</dbReference>
<dbReference type="Pfam" id="PF13472">
    <property type="entry name" value="Lipase_GDSL_2"/>
    <property type="match status" value="1"/>
</dbReference>
<dbReference type="SUPFAM" id="SSF52266">
    <property type="entry name" value="SGNH hydrolase"/>
    <property type="match status" value="1"/>
</dbReference>
<dbReference type="InterPro" id="IPR051532">
    <property type="entry name" value="Ester_Hydrolysis_Enzymes"/>
</dbReference>
<keyword evidence="3" id="KW-0378">Hydrolase</keyword>
<evidence type="ECO:0000313" key="3">
    <source>
        <dbReference type="EMBL" id="MDV7132545.1"/>
    </source>
</evidence>
<feature type="compositionally biased region" description="Polar residues" evidence="1">
    <location>
        <begin position="13"/>
        <end position="28"/>
    </location>
</feature>
<dbReference type="Proteomes" id="UP001185792">
    <property type="component" value="Unassembled WGS sequence"/>
</dbReference>
<feature type="domain" description="SGNH hydrolase-type esterase" evidence="2">
    <location>
        <begin position="40"/>
        <end position="206"/>
    </location>
</feature>
<organism evidence="3 4">
    <name type="scientific">Williamsia marianensis</name>
    <dbReference type="NCBI Taxonomy" id="85044"/>
    <lineage>
        <taxon>Bacteria</taxon>
        <taxon>Bacillati</taxon>
        <taxon>Actinomycetota</taxon>
        <taxon>Actinomycetes</taxon>
        <taxon>Mycobacteriales</taxon>
        <taxon>Nocardiaceae</taxon>
        <taxon>Williamsia</taxon>
    </lineage>
</organism>
<evidence type="ECO:0000259" key="2">
    <source>
        <dbReference type="Pfam" id="PF13472"/>
    </source>
</evidence>
<evidence type="ECO:0000313" key="4">
    <source>
        <dbReference type="Proteomes" id="UP001185792"/>
    </source>
</evidence>
<dbReference type="CDD" id="cd00229">
    <property type="entry name" value="SGNH_hydrolase"/>
    <property type="match status" value="1"/>
</dbReference>
<sequence length="215" mass="22787">MVVVAVTVDTAGEESSTASTQPRQTSSLPPLEPLWPTAAFIGDSFTVGAKAGSPEGNYANVVCKIKKWICILNGEGSTGFVNPGGHKDGKDIYSKRIPKVLQGVLPSVVVVQGGINDPGTETVKPAVQDMIVKLKNELPDAKIVIVGPIQPPRRSPQVIELNRQAMKAAAAAENVQFVDPIGERWITDPSLISDDGIHPNAEGYKIFAERLAAAI</sequence>
<comment type="caution">
    <text evidence="3">The sequence shown here is derived from an EMBL/GenBank/DDBJ whole genome shotgun (WGS) entry which is preliminary data.</text>
</comment>
<proteinExistence type="predicted"/>
<feature type="region of interest" description="Disordered" evidence="1">
    <location>
        <begin position="9"/>
        <end position="30"/>
    </location>
</feature>
<evidence type="ECO:0000256" key="1">
    <source>
        <dbReference type="SAM" id="MobiDB-lite"/>
    </source>
</evidence>
<dbReference type="EMBL" id="JAWLUM010000001">
    <property type="protein sequence ID" value="MDV7132545.1"/>
    <property type="molecule type" value="Genomic_DNA"/>
</dbReference>